<dbReference type="InterPro" id="IPR005064">
    <property type="entry name" value="BUG"/>
</dbReference>
<evidence type="ECO:0000313" key="3">
    <source>
        <dbReference type="Proteomes" id="UP000028782"/>
    </source>
</evidence>
<proteinExistence type="inferred from homology"/>
<gene>
    <name evidence="2" type="ORF">O987_00255</name>
</gene>
<organism evidence="2 3">
    <name type="scientific">Comamonas testosteroni TK102</name>
    <dbReference type="NCBI Taxonomy" id="1392005"/>
    <lineage>
        <taxon>Bacteria</taxon>
        <taxon>Pseudomonadati</taxon>
        <taxon>Pseudomonadota</taxon>
        <taxon>Betaproteobacteria</taxon>
        <taxon>Burkholderiales</taxon>
        <taxon>Comamonadaceae</taxon>
        <taxon>Comamonas</taxon>
    </lineage>
</organism>
<dbReference type="Pfam" id="PF03401">
    <property type="entry name" value="TctC"/>
    <property type="match status" value="1"/>
</dbReference>
<comment type="similarity">
    <text evidence="1">Belongs to the UPF0065 (bug) family.</text>
</comment>
<dbReference type="CDD" id="cd07012">
    <property type="entry name" value="PBP2_Bug_TTT"/>
    <property type="match status" value="1"/>
</dbReference>
<name>A0A076PLH5_COMTE</name>
<dbReference type="SUPFAM" id="SSF53850">
    <property type="entry name" value="Periplasmic binding protein-like II"/>
    <property type="match status" value="1"/>
</dbReference>
<dbReference type="InterPro" id="IPR042100">
    <property type="entry name" value="Bug_dom1"/>
</dbReference>
<dbReference type="Gene3D" id="3.40.190.10">
    <property type="entry name" value="Periplasmic binding protein-like II"/>
    <property type="match status" value="1"/>
</dbReference>
<dbReference type="Gene3D" id="3.40.190.150">
    <property type="entry name" value="Bordetella uptake gene, domain 1"/>
    <property type="match status" value="1"/>
</dbReference>
<dbReference type="InterPro" id="IPR006311">
    <property type="entry name" value="TAT_signal"/>
</dbReference>
<dbReference type="PIRSF" id="PIRSF017082">
    <property type="entry name" value="YflP"/>
    <property type="match status" value="1"/>
</dbReference>
<evidence type="ECO:0000313" key="2">
    <source>
        <dbReference type="EMBL" id="AIJ44252.1"/>
    </source>
</evidence>
<dbReference type="Proteomes" id="UP000028782">
    <property type="component" value="Chromosome"/>
</dbReference>
<accession>A0A076PLH5</accession>
<protein>
    <submittedName>
        <fullName evidence="2">ABC transporter substrate-binding protein</fullName>
    </submittedName>
</protein>
<sequence>MRDTGRRSFIQGLAGVSAAGMLGAAWHVRAAQTQAWPVRPIKLVVTFPPGGSSDIVARVLAPALAEKLGQSVVIDNKPGAGSSIGAQIVAHSANDGYTLLVSNSAALSIAPSLLQSPGYDPLRSFEHLAYIGAVPTVFVVHPSVPVNSLSELVSWIKEQPAPVAFGSGGAASVGHLVGEQFAQTLKLSMEHVPYRGAGPMRADLLSGHIKLAIDALPQNIALHKQGRLKLLALTSSRRVAQAPTVPSVAELGLAQLVSENFVGISAPAGLPRALAEKIASAVRQISARPEFAQTLEAQGFVTRDMESKAFTQLIADQHLAWGDIAKKTGAKL</sequence>
<dbReference type="HOGENOM" id="CLU_045683_0_1_4"/>
<dbReference type="KEGG" id="ctes:O987_00255"/>
<dbReference type="EMBL" id="CP006704">
    <property type="protein sequence ID" value="AIJ44252.1"/>
    <property type="molecule type" value="Genomic_DNA"/>
</dbReference>
<dbReference type="AlphaFoldDB" id="A0A076PLH5"/>
<dbReference type="PANTHER" id="PTHR42928:SF5">
    <property type="entry name" value="BLR1237 PROTEIN"/>
    <property type="match status" value="1"/>
</dbReference>
<reference evidence="2 3" key="1">
    <citation type="journal article" date="2014" name="Genome Announc.">
        <title>Complete Genome Sequence of Polychlorinated Biphenyl Degrader Comamonas testosteroni TK102 (NBRC 109938).</title>
        <authorList>
            <person name="Fukuda K."/>
            <person name="Hosoyama A."/>
            <person name="Tsuchikane K."/>
            <person name="Ohji S."/>
            <person name="Yamazoe A."/>
            <person name="Fujita N."/>
            <person name="Shintani M."/>
            <person name="Kimbara K."/>
        </authorList>
    </citation>
    <scope>NUCLEOTIDE SEQUENCE [LARGE SCALE GENOMIC DNA]</scope>
    <source>
        <strain evidence="2">TK102</strain>
    </source>
</reference>
<dbReference type="PROSITE" id="PS51318">
    <property type="entry name" value="TAT"/>
    <property type="match status" value="1"/>
</dbReference>
<evidence type="ECO:0000256" key="1">
    <source>
        <dbReference type="ARBA" id="ARBA00006987"/>
    </source>
</evidence>
<dbReference type="PANTHER" id="PTHR42928">
    <property type="entry name" value="TRICARBOXYLATE-BINDING PROTEIN"/>
    <property type="match status" value="1"/>
</dbReference>
<dbReference type="RefSeq" id="WP_003059938.1">
    <property type="nucleotide sequence ID" value="NZ_CP006704.1"/>
</dbReference>